<dbReference type="RefSeq" id="WP_246809251.1">
    <property type="nucleotide sequence ID" value="NZ_JACIIJ010000007.1"/>
</dbReference>
<dbReference type="EMBL" id="JACIIJ010000007">
    <property type="protein sequence ID" value="MBB6222508.1"/>
    <property type="molecule type" value="Genomic_DNA"/>
</dbReference>
<gene>
    <name evidence="1" type="ORF">GGE66_003492</name>
</gene>
<dbReference type="AlphaFoldDB" id="A0A7X0DTE0"/>
<protein>
    <submittedName>
        <fullName evidence="1">Uncharacterized protein</fullName>
    </submittedName>
</protein>
<accession>A0A7X0DTE0</accession>
<evidence type="ECO:0000313" key="1">
    <source>
        <dbReference type="EMBL" id="MBB6222508.1"/>
    </source>
</evidence>
<dbReference type="Proteomes" id="UP000517187">
    <property type="component" value="Unassembled WGS sequence"/>
</dbReference>
<evidence type="ECO:0000313" key="2">
    <source>
        <dbReference type="Proteomes" id="UP000517187"/>
    </source>
</evidence>
<name>A0A7X0DTE0_RHILE</name>
<comment type="caution">
    <text evidence="1">The sequence shown here is derived from an EMBL/GenBank/DDBJ whole genome shotgun (WGS) entry which is preliminary data.</text>
</comment>
<organism evidence="1 2">
    <name type="scientific">Rhizobium leguminosarum</name>
    <dbReference type="NCBI Taxonomy" id="384"/>
    <lineage>
        <taxon>Bacteria</taxon>
        <taxon>Pseudomonadati</taxon>
        <taxon>Pseudomonadota</taxon>
        <taxon>Alphaproteobacteria</taxon>
        <taxon>Hyphomicrobiales</taxon>
        <taxon>Rhizobiaceae</taxon>
        <taxon>Rhizobium/Agrobacterium group</taxon>
        <taxon>Rhizobium</taxon>
    </lineage>
</organism>
<reference evidence="1 2" key="1">
    <citation type="submission" date="2020-08" db="EMBL/GenBank/DDBJ databases">
        <title>Genomic Encyclopedia of Type Strains, Phase IV (KMG-V): Genome sequencing to study the core and pangenomes of soil and plant-associated prokaryotes.</title>
        <authorList>
            <person name="Whitman W."/>
        </authorList>
    </citation>
    <scope>NUCLEOTIDE SEQUENCE [LARGE SCALE GENOMIC DNA]</scope>
    <source>
        <strain evidence="1 2">SEMIA 4011</strain>
    </source>
</reference>
<sequence length="252" mass="28521">MQDDIGALLRSFLNNALRKQPQRRIRDFGGYEVGKRRNLHVIEPIARDTADFLCTYLRIRLRGEPASREGVASTVAAALKNVSDEFAYKLTWHSDEAWSTVCNSVAEFLEGCLQIESKPYDGSLTAQSDYNGWKSWEMVISGETPRGRWRHSWKEKPGDDFIGFYGDACMGRIFKIDLTGFDERWYWLIAADGSPRRGWPAAGYEASARSAACRVERIYFALVKGEGRTGEDQRGGTTLRMKAERRIPGSFG</sequence>
<proteinExistence type="predicted"/>